<dbReference type="GeneID" id="79950974"/>
<dbReference type="EMBL" id="CP091092">
    <property type="protein sequence ID" value="WFN36688.1"/>
    <property type="molecule type" value="Genomic_DNA"/>
</dbReference>
<dbReference type="KEGG" id="manq:L1994_11200"/>
<accession>A0AAF0JTS0</accession>
<evidence type="ECO:0000313" key="2">
    <source>
        <dbReference type="Proteomes" id="UP001218895"/>
    </source>
</evidence>
<name>A0AAF0JTS0_9EURY</name>
<dbReference type="RefSeq" id="WP_278099525.1">
    <property type="nucleotide sequence ID" value="NZ_CP091092.1"/>
</dbReference>
<dbReference type="AlphaFoldDB" id="A0AAF0JTS0"/>
<keyword evidence="2" id="KW-1185">Reference proteome</keyword>
<protein>
    <submittedName>
        <fullName evidence="1">Uncharacterized protein</fullName>
    </submittedName>
</protein>
<evidence type="ECO:0000313" key="1">
    <source>
        <dbReference type="EMBL" id="WFN36688.1"/>
    </source>
</evidence>
<dbReference type="Proteomes" id="UP001218895">
    <property type="component" value="Chromosome"/>
</dbReference>
<reference evidence="1" key="1">
    <citation type="submission" date="2022-01" db="EMBL/GenBank/DDBJ databases">
        <title>Complete genome of Methanomicrobium antiquum DSM 21220.</title>
        <authorList>
            <person name="Chen S.-C."/>
            <person name="You Y.-T."/>
            <person name="Zhou Y.-Z."/>
            <person name="Lai M.-C."/>
        </authorList>
    </citation>
    <scope>NUCLEOTIDE SEQUENCE</scope>
    <source>
        <strain evidence="1">DSM 21220</strain>
    </source>
</reference>
<sequence>MTKRVHDQKIVMDKVNSLFNQYDEFDIISGELASLGFVRTGGKFDVAAFENTDLEVYVHISLEDEKKIKNFEVVTFSEIKDALEK</sequence>
<gene>
    <name evidence="1" type="ORF">L1994_11200</name>
</gene>
<organism evidence="1 2">
    <name type="scientific">Methanomicrobium antiquum</name>
    <dbReference type="NCBI Taxonomy" id="487686"/>
    <lineage>
        <taxon>Archaea</taxon>
        <taxon>Methanobacteriati</taxon>
        <taxon>Methanobacteriota</taxon>
        <taxon>Stenosarchaea group</taxon>
        <taxon>Methanomicrobia</taxon>
        <taxon>Methanomicrobiales</taxon>
        <taxon>Methanomicrobiaceae</taxon>
        <taxon>Methanomicrobium</taxon>
    </lineage>
</organism>
<proteinExistence type="predicted"/>